<feature type="domain" description="HTH luxR-type" evidence="5">
    <location>
        <begin position="996"/>
        <end position="1061"/>
    </location>
</feature>
<dbReference type="PRINTS" id="PR00038">
    <property type="entry name" value="HTHLUXR"/>
</dbReference>
<dbReference type="Gene3D" id="3.40.50.300">
    <property type="entry name" value="P-loop containing nucleotide triphosphate hydrolases"/>
    <property type="match status" value="1"/>
</dbReference>
<dbReference type="InterPro" id="IPR016032">
    <property type="entry name" value="Sig_transdc_resp-reg_C-effctor"/>
</dbReference>
<dbReference type="InterPro" id="IPR011990">
    <property type="entry name" value="TPR-like_helical_dom_sf"/>
</dbReference>
<dbReference type="PANTHER" id="PTHR44688">
    <property type="entry name" value="DNA-BINDING TRANSCRIPTIONAL ACTIVATOR DEVR_DOSR"/>
    <property type="match status" value="1"/>
</dbReference>
<keyword evidence="7" id="KW-1185">Reference proteome</keyword>
<dbReference type="Pfam" id="PF17874">
    <property type="entry name" value="TPR_MalT"/>
    <property type="match status" value="1"/>
</dbReference>
<evidence type="ECO:0000256" key="2">
    <source>
        <dbReference type="ARBA" id="ARBA00023125"/>
    </source>
</evidence>
<dbReference type="Proteomes" id="UP000287171">
    <property type="component" value="Unassembled WGS sequence"/>
</dbReference>
<keyword evidence="1" id="KW-0805">Transcription regulation</keyword>
<name>A0A402BF17_9CHLR</name>
<evidence type="ECO:0000313" key="7">
    <source>
        <dbReference type="Proteomes" id="UP000287171"/>
    </source>
</evidence>
<evidence type="ECO:0000256" key="1">
    <source>
        <dbReference type="ARBA" id="ARBA00023015"/>
    </source>
</evidence>
<dbReference type="EMBL" id="BIFT01000002">
    <property type="protein sequence ID" value="GCE29994.1"/>
    <property type="molecule type" value="Genomic_DNA"/>
</dbReference>
<dbReference type="OrthoDB" id="135557at2"/>
<dbReference type="InterPro" id="IPR059106">
    <property type="entry name" value="WHD_MalT"/>
</dbReference>
<dbReference type="Pfam" id="PF00196">
    <property type="entry name" value="GerE"/>
    <property type="match status" value="1"/>
</dbReference>
<keyword evidence="3" id="KW-0804">Transcription</keyword>
<dbReference type="InterPro" id="IPR000792">
    <property type="entry name" value="Tscrpt_reg_LuxR_C"/>
</dbReference>
<dbReference type="GO" id="GO:0006355">
    <property type="term" value="P:regulation of DNA-templated transcription"/>
    <property type="evidence" value="ECO:0007669"/>
    <property type="project" value="InterPro"/>
</dbReference>
<dbReference type="Pfam" id="PF13191">
    <property type="entry name" value="AAA_16"/>
    <property type="match status" value="1"/>
</dbReference>
<evidence type="ECO:0000256" key="4">
    <source>
        <dbReference type="SAM" id="MobiDB-lite"/>
    </source>
</evidence>
<accession>A0A402BF17</accession>
<dbReference type="RefSeq" id="WP_126630168.1">
    <property type="nucleotide sequence ID" value="NZ_BIFT01000002.1"/>
</dbReference>
<dbReference type="PANTHER" id="PTHR44688:SF16">
    <property type="entry name" value="DNA-BINDING TRANSCRIPTIONAL ACTIVATOR DEVR_DOSR"/>
    <property type="match status" value="1"/>
</dbReference>
<dbReference type="InterPro" id="IPR041617">
    <property type="entry name" value="TPR_MalT"/>
</dbReference>
<dbReference type="SMART" id="SM00421">
    <property type="entry name" value="HTH_LUXR"/>
    <property type="match status" value="1"/>
</dbReference>
<dbReference type="InterPro" id="IPR027417">
    <property type="entry name" value="P-loop_NTPase"/>
</dbReference>
<feature type="compositionally biased region" description="Polar residues" evidence="4">
    <location>
        <begin position="115"/>
        <end position="142"/>
    </location>
</feature>
<dbReference type="GO" id="GO:0003677">
    <property type="term" value="F:DNA binding"/>
    <property type="evidence" value="ECO:0007669"/>
    <property type="project" value="UniProtKB-KW"/>
</dbReference>
<keyword evidence="2" id="KW-0238">DNA-binding</keyword>
<gene>
    <name evidence="6" type="ORF">KDA_54780</name>
</gene>
<dbReference type="PROSITE" id="PS00622">
    <property type="entry name" value="HTH_LUXR_1"/>
    <property type="match status" value="1"/>
</dbReference>
<evidence type="ECO:0000313" key="6">
    <source>
        <dbReference type="EMBL" id="GCE29994.1"/>
    </source>
</evidence>
<sequence length="1063" mass="120418">MPKSSVYTLMWSAEGHTYVLHTPEHPPQSIISENEEVWHAWLTAHAAFSFQGQSGHLNVLKESRTRGSGYWYAYHTSSGSTRKRYLGRSKVVTLARLEAAAQDLQDQEGKPEFSLQPSPRSASLVSSQPMTGGKETPSSTVQHGRDFREPSLMMVMTRLSPPHLPATLVVRERLLAALDAALSRPLTLLSASAGWGKTTLLATWAHRHPQSVAWLPLEEMDNDPTRFWTSLIEALRRCRPEIGEHALSLIQASAPLATSLTALLNELADQHTETSPILLILDDYHVINEATIHSSLTFWIEHLPPHVHLLLASRTEPDLPLARLRVRGHLGEVRHTELCFTQEETQDFLTQRMGIALSERDIELLQARTEGWIASLHLAALVLQKHADPSAYVQTLSGSQRYLLDYLREEVLAILPETLQDFLLLTSGLDRLSASLCDALTGREDSDRLLEQVERANLFLQPLDESRQWYRYHALWAQAMQHEARLRLGATVVSGLYSKASQWYEQQRLLPEAIEAALRGEHFSRATTLIECFVAPHNFRNEYPLVDSWLRRIPDELLQAQPELCFQSTLALMLTTDRRSSDTWIRSEQLLQWAEQGFEAREQWERRGDALQLHAVLAFFQEDLIHLFALTHQAQPFLTEQNLMYPNNLLTRGLEALLAGEVQVAWGYLLDGYEQLKNLGDHAGAFGAALFLGEVCLEKGELHRASHYFHQALGHIDEDQNLIRQQFLLETGNTEPFFVSWAFHCLAQLAYEHNKIDAARQYLSQARTLREKPEKEIHVLASGALIQARLLRASGEPTQALDLLLKWEKHARFPCPLSTIRTFRLQIQLAQGDLANVEQWTQAREEVIGSPSLAQEHSLPLLYQQEKALLLARVHIAQKREKTALQDLAFWKEKAQSQGRTQSVLNIQILEALAHVACQQHSQARSSLLQALKLAQPENFQRVFLDEGSAMEALMLTLLPELRETSLLSFTHTLLRAFTQESNTLYVKDTPSKGEIPVLPEPLSEQEQRVLRLLVAGRSNPEIANILIISLNTVKTHVQSLYRKLDVHNRIEASKVALRLSLL</sequence>
<dbReference type="InterPro" id="IPR036388">
    <property type="entry name" value="WH-like_DNA-bd_sf"/>
</dbReference>
<comment type="caution">
    <text evidence="6">The sequence shown here is derived from an EMBL/GenBank/DDBJ whole genome shotgun (WGS) entry which is preliminary data.</text>
</comment>
<evidence type="ECO:0000259" key="5">
    <source>
        <dbReference type="PROSITE" id="PS50043"/>
    </source>
</evidence>
<dbReference type="SUPFAM" id="SSF46894">
    <property type="entry name" value="C-terminal effector domain of the bipartite response regulators"/>
    <property type="match status" value="1"/>
</dbReference>
<organism evidence="6 7">
    <name type="scientific">Dictyobacter alpinus</name>
    <dbReference type="NCBI Taxonomy" id="2014873"/>
    <lineage>
        <taxon>Bacteria</taxon>
        <taxon>Bacillati</taxon>
        <taxon>Chloroflexota</taxon>
        <taxon>Ktedonobacteria</taxon>
        <taxon>Ktedonobacterales</taxon>
        <taxon>Dictyobacteraceae</taxon>
        <taxon>Dictyobacter</taxon>
    </lineage>
</organism>
<dbReference type="SUPFAM" id="SSF52540">
    <property type="entry name" value="P-loop containing nucleoside triphosphate hydrolases"/>
    <property type="match status" value="1"/>
</dbReference>
<dbReference type="SUPFAM" id="SSF48452">
    <property type="entry name" value="TPR-like"/>
    <property type="match status" value="1"/>
</dbReference>
<feature type="region of interest" description="Disordered" evidence="4">
    <location>
        <begin position="103"/>
        <end position="144"/>
    </location>
</feature>
<protein>
    <recommendedName>
        <fullName evidence="5">HTH luxR-type domain-containing protein</fullName>
    </recommendedName>
</protein>
<reference evidence="7" key="1">
    <citation type="submission" date="2018-12" db="EMBL/GenBank/DDBJ databases">
        <title>Tengunoibacter tsumagoiensis gen. nov., sp. nov., Dictyobacter kobayashii sp. nov., D. alpinus sp. nov., and D. joshuensis sp. nov. and description of Dictyobacteraceae fam. nov. within the order Ktedonobacterales isolated from Tengu-no-mugimeshi.</title>
        <authorList>
            <person name="Wang C.M."/>
            <person name="Zheng Y."/>
            <person name="Sakai Y."/>
            <person name="Toyoda A."/>
            <person name="Minakuchi Y."/>
            <person name="Abe K."/>
            <person name="Yokota A."/>
            <person name="Yabe S."/>
        </authorList>
    </citation>
    <scope>NUCLEOTIDE SEQUENCE [LARGE SCALE GENOMIC DNA]</scope>
    <source>
        <strain evidence="7">Uno16</strain>
    </source>
</reference>
<evidence type="ECO:0000256" key="3">
    <source>
        <dbReference type="ARBA" id="ARBA00023163"/>
    </source>
</evidence>
<dbReference type="InterPro" id="IPR041664">
    <property type="entry name" value="AAA_16"/>
</dbReference>
<dbReference type="Gene3D" id="1.25.40.10">
    <property type="entry name" value="Tetratricopeptide repeat domain"/>
    <property type="match status" value="1"/>
</dbReference>
<dbReference type="AlphaFoldDB" id="A0A402BF17"/>
<dbReference type="Pfam" id="PF25873">
    <property type="entry name" value="WHD_MalT"/>
    <property type="match status" value="1"/>
</dbReference>
<dbReference type="Gene3D" id="1.10.10.10">
    <property type="entry name" value="Winged helix-like DNA-binding domain superfamily/Winged helix DNA-binding domain"/>
    <property type="match status" value="1"/>
</dbReference>
<proteinExistence type="predicted"/>
<dbReference type="PROSITE" id="PS50043">
    <property type="entry name" value="HTH_LUXR_2"/>
    <property type="match status" value="1"/>
</dbReference>
<dbReference type="CDD" id="cd06170">
    <property type="entry name" value="LuxR_C_like"/>
    <property type="match status" value="1"/>
</dbReference>